<name>A0A915Q179_9BILA</name>
<dbReference type="Proteomes" id="UP000887581">
    <property type="component" value="Unplaced"/>
</dbReference>
<comment type="similarity">
    <text evidence="1">Belongs to the glycine N-acyltransferase family.</text>
</comment>
<evidence type="ECO:0000256" key="1">
    <source>
        <dbReference type="RuleBase" id="RU368002"/>
    </source>
</evidence>
<proteinExistence type="inferred from homology"/>
<dbReference type="Gene3D" id="3.40.630.30">
    <property type="match status" value="1"/>
</dbReference>
<sequence>MLRVFETPDELKEAELLTSDSVFLLPIHYSIRHERLGIYPEARCTILGYPEKKPFIWMIIRRNKFTRAHVFVSSRTQRFVDFDDIDAFLIHTTPHLLELDQFAARILGIDLSSRMIELLSTHFDFSAPSYLSSYFIVDKHKQRQIVGMDIQLAEGYSFLELDPKRDADTIASCWKFSTHGERDQFEAKIRRLPSVGVQSRDGALVSFTVLDASGFFNNQFTFAEHRQRGLADRSELKLCQKVISFGLHPLKFVEHENTAVLDRSYRSPWWTTVNDEAGVPVINDHRVVYRKNTISLGFDT</sequence>
<dbReference type="WBParaSite" id="sdigi.contig444.g8360.t1">
    <property type="protein sequence ID" value="sdigi.contig444.g8360.t1"/>
    <property type="gene ID" value="sdigi.contig444.g8360"/>
</dbReference>
<dbReference type="AlphaFoldDB" id="A0A915Q179"/>
<organism evidence="2 3">
    <name type="scientific">Setaria digitata</name>
    <dbReference type="NCBI Taxonomy" id="48799"/>
    <lineage>
        <taxon>Eukaryota</taxon>
        <taxon>Metazoa</taxon>
        <taxon>Ecdysozoa</taxon>
        <taxon>Nematoda</taxon>
        <taxon>Chromadorea</taxon>
        <taxon>Rhabditida</taxon>
        <taxon>Spirurina</taxon>
        <taxon>Spiruromorpha</taxon>
        <taxon>Filarioidea</taxon>
        <taxon>Setariidae</taxon>
        <taxon>Setaria</taxon>
    </lineage>
</organism>
<dbReference type="PANTHER" id="PTHR15298">
    <property type="entry name" value="L-COA N-ACYLTRANSFERASE-RELATED"/>
    <property type="match status" value="1"/>
</dbReference>
<protein>
    <recommendedName>
        <fullName evidence="1">Glycine N-acyltransferase-like protein</fullName>
        <ecNumber evidence="1">2.3.1.-</ecNumber>
    </recommendedName>
</protein>
<dbReference type="EC" id="2.3.1.-" evidence="1"/>
<evidence type="ECO:0000313" key="2">
    <source>
        <dbReference type="Proteomes" id="UP000887581"/>
    </source>
</evidence>
<dbReference type="InterPro" id="IPR010313">
    <property type="entry name" value="Glycine_N-acyltransferase"/>
</dbReference>
<dbReference type="GO" id="GO:0005739">
    <property type="term" value="C:mitochondrion"/>
    <property type="evidence" value="ECO:0007669"/>
    <property type="project" value="InterPro"/>
</dbReference>
<dbReference type="GO" id="GO:0047961">
    <property type="term" value="F:glycine N-acyltransferase activity"/>
    <property type="evidence" value="ECO:0007669"/>
    <property type="project" value="InterPro"/>
</dbReference>
<keyword evidence="1" id="KW-0012">Acyltransferase</keyword>
<dbReference type="PANTHER" id="PTHR15298:SF1">
    <property type="entry name" value="GLYCINE N-ACYLTRANSFERASE-LIKE PROTEIN"/>
    <property type="match status" value="1"/>
</dbReference>
<keyword evidence="2" id="KW-1185">Reference proteome</keyword>
<reference evidence="3" key="1">
    <citation type="submission" date="2022-11" db="UniProtKB">
        <authorList>
            <consortium name="WormBaseParasite"/>
        </authorList>
    </citation>
    <scope>IDENTIFICATION</scope>
</reference>
<keyword evidence="1" id="KW-0808">Transferase</keyword>
<accession>A0A915Q179</accession>
<evidence type="ECO:0000313" key="3">
    <source>
        <dbReference type="WBParaSite" id="sdigi.contig444.g8360.t1"/>
    </source>
</evidence>